<evidence type="ECO:0000259" key="6">
    <source>
        <dbReference type="PROSITE" id="PS50048"/>
    </source>
</evidence>
<evidence type="ECO:0000256" key="1">
    <source>
        <dbReference type="ARBA" id="ARBA00023015"/>
    </source>
</evidence>
<evidence type="ECO:0000256" key="2">
    <source>
        <dbReference type="ARBA" id="ARBA00023125"/>
    </source>
</evidence>
<name>A0A0D2EQX4_9EURO</name>
<gene>
    <name evidence="7" type="ORF">PV05_02638</name>
</gene>
<keyword evidence="2" id="KW-0238">DNA-binding</keyword>
<evidence type="ECO:0000313" key="8">
    <source>
        <dbReference type="Proteomes" id="UP000054342"/>
    </source>
</evidence>
<organism evidence="7 8">
    <name type="scientific">Exophiala xenobiotica</name>
    <dbReference type="NCBI Taxonomy" id="348802"/>
    <lineage>
        <taxon>Eukaryota</taxon>
        <taxon>Fungi</taxon>
        <taxon>Dikarya</taxon>
        <taxon>Ascomycota</taxon>
        <taxon>Pezizomycotina</taxon>
        <taxon>Eurotiomycetes</taxon>
        <taxon>Chaetothyriomycetidae</taxon>
        <taxon>Chaetothyriales</taxon>
        <taxon>Herpotrichiellaceae</taxon>
        <taxon>Exophiala</taxon>
    </lineage>
</organism>
<feature type="region of interest" description="Disordered" evidence="5">
    <location>
        <begin position="1"/>
        <end position="26"/>
    </location>
</feature>
<proteinExistence type="predicted"/>
<dbReference type="GO" id="GO:0000981">
    <property type="term" value="F:DNA-binding transcription factor activity, RNA polymerase II-specific"/>
    <property type="evidence" value="ECO:0007669"/>
    <property type="project" value="InterPro"/>
</dbReference>
<dbReference type="HOGENOM" id="CLU_029127_0_0_1"/>
<dbReference type="Proteomes" id="UP000054342">
    <property type="component" value="Unassembled WGS sequence"/>
</dbReference>
<dbReference type="Gene3D" id="4.10.240.10">
    <property type="entry name" value="Zn(2)-C6 fungal-type DNA-binding domain"/>
    <property type="match status" value="1"/>
</dbReference>
<dbReference type="SUPFAM" id="SSF57701">
    <property type="entry name" value="Zn2/Cys6 DNA-binding domain"/>
    <property type="match status" value="1"/>
</dbReference>
<dbReference type="CDD" id="cd12148">
    <property type="entry name" value="fungal_TF_MHR"/>
    <property type="match status" value="1"/>
</dbReference>
<dbReference type="RefSeq" id="XP_013318672.1">
    <property type="nucleotide sequence ID" value="XM_013463218.1"/>
</dbReference>
<keyword evidence="8" id="KW-1185">Reference proteome</keyword>
<dbReference type="GO" id="GO:0003677">
    <property type="term" value="F:DNA binding"/>
    <property type="evidence" value="ECO:0007669"/>
    <property type="project" value="UniProtKB-KW"/>
</dbReference>
<keyword evidence="3" id="KW-0804">Transcription</keyword>
<protein>
    <recommendedName>
        <fullName evidence="6">Zn(2)-C6 fungal-type domain-containing protein</fullName>
    </recommendedName>
</protein>
<dbReference type="GeneID" id="25324546"/>
<evidence type="ECO:0000313" key="7">
    <source>
        <dbReference type="EMBL" id="KIW58088.1"/>
    </source>
</evidence>
<reference evidence="7 8" key="1">
    <citation type="submission" date="2015-01" db="EMBL/GenBank/DDBJ databases">
        <title>The Genome Sequence of Exophiala xenobiotica CBS118157.</title>
        <authorList>
            <consortium name="The Broad Institute Genomics Platform"/>
            <person name="Cuomo C."/>
            <person name="de Hoog S."/>
            <person name="Gorbushina A."/>
            <person name="Stielow B."/>
            <person name="Teixiera M."/>
            <person name="Abouelleil A."/>
            <person name="Chapman S.B."/>
            <person name="Priest M."/>
            <person name="Young S.K."/>
            <person name="Wortman J."/>
            <person name="Nusbaum C."/>
            <person name="Birren B."/>
        </authorList>
    </citation>
    <scope>NUCLEOTIDE SEQUENCE [LARGE SCALE GENOMIC DNA]</scope>
    <source>
        <strain evidence="7 8">CBS 118157</strain>
    </source>
</reference>
<dbReference type="CDD" id="cd00067">
    <property type="entry name" value="GAL4"/>
    <property type="match status" value="1"/>
</dbReference>
<dbReference type="PANTHER" id="PTHR47785">
    <property type="entry name" value="ZN(II)2CYS6 TRANSCRIPTION FACTOR (EUROFUNG)-RELATED-RELATED"/>
    <property type="match status" value="1"/>
</dbReference>
<dbReference type="PROSITE" id="PS50048">
    <property type="entry name" value="ZN2_CY6_FUNGAL_2"/>
    <property type="match status" value="1"/>
</dbReference>
<dbReference type="InterPro" id="IPR036864">
    <property type="entry name" value="Zn2-C6_fun-type_DNA-bd_sf"/>
</dbReference>
<sequence>MLGSIMLEDQDMSSETAPANRQRPKRNKTELACETCRRRKSRCDGRHPSCSHCENMGLACVYRSPVAFLEGNSSVLTRLSNIEARLQSIDQSIPVAPPAERGAREGSSDNAWPKMPDFHHASAHKLFHCWPKLRISLANLDIEPVTFFKNVDDADTFNFENNFDTTDLGGIHVSEATSSISALFENVSQLPFILRHLLTTGGLTREVCLGLFNRYSDFSTGYDVRLQFETQSAEELLVQTVAFKHLSSTSMNVSLSRQADLCFKFALGRMWMIQSRQNPQILPFKFLFVICLLYVYGRPFHALGLLQSLEPQIHNASPMMRGDLATRAQYEAWLHLYFLLESDILTEVDGVPGKLSRNSDIRLREDALIGTPSDFSVDSMTFCGDDNSTQELQAHLRLRGYLNTILDSLYPLERAYCRPYDVAVLLTDVARRLDLWYWTLPINMRFPRHPSALLLTKEPMNLTMDELRFRYHAALFLINRPVLYYVLHERLEHAATASELETSKNDPWVYESCYDCLQNAIMIVLLHTQRPRMSITDGFQNWCNLQHLIAAHATLVQVQSNPDMSILLRNGVDINTLLDEAEAVLEQGMNRPANIKETLHILRNIRQNLQRNDQRTP</sequence>
<evidence type="ECO:0000256" key="4">
    <source>
        <dbReference type="ARBA" id="ARBA00023242"/>
    </source>
</evidence>
<dbReference type="AlphaFoldDB" id="A0A0D2EQX4"/>
<dbReference type="Pfam" id="PF00172">
    <property type="entry name" value="Zn_clus"/>
    <property type="match status" value="1"/>
</dbReference>
<dbReference type="InterPro" id="IPR001138">
    <property type="entry name" value="Zn2Cys6_DnaBD"/>
</dbReference>
<feature type="domain" description="Zn(2)-C6 fungal-type" evidence="6">
    <location>
        <begin position="32"/>
        <end position="62"/>
    </location>
</feature>
<keyword evidence="4" id="KW-0539">Nucleus</keyword>
<evidence type="ECO:0000256" key="3">
    <source>
        <dbReference type="ARBA" id="ARBA00023163"/>
    </source>
</evidence>
<dbReference type="GO" id="GO:0008270">
    <property type="term" value="F:zinc ion binding"/>
    <property type="evidence" value="ECO:0007669"/>
    <property type="project" value="InterPro"/>
</dbReference>
<dbReference type="PROSITE" id="PS00463">
    <property type="entry name" value="ZN2_CY6_FUNGAL_1"/>
    <property type="match status" value="1"/>
</dbReference>
<dbReference type="SMART" id="SM00066">
    <property type="entry name" value="GAL4"/>
    <property type="match status" value="1"/>
</dbReference>
<evidence type="ECO:0000256" key="5">
    <source>
        <dbReference type="SAM" id="MobiDB-lite"/>
    </source>
</evidence>
<dbReference type="InterPro" id="IPR053181">
    <property type="entry name" value="EcdB-like_regulator"/>
</dbReference>
<dbReference type="OrthoDB" id="4685598at2759"/>
<keyword evidence="1" id="KW-0805">Transcription regulation</keyword>
<dbReference type="EMBL" id="KN847318">
    <property type="protein sequence ID" value="KIW58088.1"/>
    <property type="molecule type" value="Genomic_DNA"/>
</dbReference>
<accession>A0A0D2EQX4</accession>